<dbReference type="SUPFAM" id="SSF57196">
    <property type="entry name" value="EGF/Laminin"/>
    <property type="match status" value="1"/>
</dbReference>
<evidence type="ECO:0008006" key="4">
    <source>
        <dbReference type="Google" id="ProtNLM"/>
    </source>
</evidence>
<keyword evidence="1" id="KW-0732">Signal</keyword>
<reference evidence="2 3" key="1">
    <citation type="journal article" date="2012" name="Genome Biol.">
        <title>Sequencing three crocodilian genomes to illuminate the evolution of archosaurs and amniotes.</title>
        <authorList>
            <person name="St John J.A."/>
            <person name="Braun E.L."/>
            <person name="Isberg S.R."/>
            <person name="Miles L.G."/>
            <person name="Chong A.Y."/>
            <person name="Gongora J."/>
            <person name="Dalzell P."/>
            <person name="Moran C."/>
            <person name="Bed'hom B."/>
            <person name="Abzhanov A."/>
            <person name="Burgess S.C."/>
            <person name="Cooksey A.M."/>
            <person name="Castoe T.A."/>
            <person name="Crawford N.G."/>
            <person name="Densmore L.D."/>
            <person name="Drew J.C."/>
            <person name="Edwards S.V."/>
            <person name="Faircloth B.C."/>
            <person name="Fujita M.K."/>
            <person name="Greenwold M.J."/>
            <person name="Hoffmann F.G."/>
            <person name="Howard J.M."/>
            <person name="Iguchi T."/>
            <person name="Janes D.E."/>
            <person name="Khan S.Y."/>
            <person name="Kohno S."/>
            <person name="de Koning A.J."/>
            <person name="Lance S.L."/>
            <person name="McCarthy F.M."/>
            <person name="McCormack J.E."/>
            <person name="Merchant M.E."/>
            <person name="Peterson D.G."/>
            <person name="Pollock D.D."/>
            <person name="Pourmand N."/>
            <person name="Raney B.J."/>
            <person name="Roessler K.A."/>
            <person name="Sanford J.R."/>
            <person name="Sawyer R.H."/>
            <person name="Schmidt C.J."/>
            <person name="Triplett E.W."/>
            <person name="Tuberville T.D."/>
            <person name="Venegas-Anaya M."/>
            <person name="Howard J.T."/>
            <person name="Jarvis E.D."/>
            <person name="Guillette L.J.Jr."/>
            <person name="Glenn T.C."/>
            <person name="Green R.E."/>
            <person name="Ray D.A."/>
        </authorList>
    </citation>
    <scope>NUCLEOTIDE SEQUENCE [LARGE SCALE GENOMIC DNA]</scope>
    <source>
        <strain evidence="2">KSC_2009_1</strain>
    </source>
</reference>
<accession>A0A151NUD4</accession>
<dbReference type="eggNOG" id="ENOG502QVH5">
    <property type="taxonomic scope" value="Eukaryota"/>
</dbReference>
<feature type="chain" id="PRO_5007586377" description="EGF-like domain-containing protein" evidence="1">
    <location>
        <begin position="23"/>
        <end position="137"/>
    </location>
</feature>
<dbReference type="Gene3D" id="2.10.25.10">
    <property type="entry name" value="Laminin"/>
    <property type="match status" value="1"/>
</dbReference>
<dbReference type="STRING" id="8496.A0A151NUD4"/>
<dbReference type="AlphaFoldDB" id="A0A151NUD4"/>
<comment type="caution">
    <text evidence="2">The sequence shown here is derived from an EMBL/GenBank/DDBJ whole genome shotgun (WGS) entry which is preliminary data.</text>
</comment>
<keyword evidence="3" id="KW-1185">Reference proteome</keyword>
<feature type="signal peptide" evidence="1">
    <location>
        <begin position="1"/>
        <end position="22"/>
    </location>
</feature>
<evidence type="ECO:0000313" key="2">
    <source>
        <dbReference type="EMBL" id="KYO40398.1"/>
    </source>
</evidence>
<evidence type="ECO:0000313" key="3">
    <source>
        <dbReference type="Proteomes" id="UP000050525"/>
    </source>
</evidence>
<proteinExistence type="predicted"/>
<protein>
    <recommendedName>
        <fullName evidence="4">EGF-like domain-containing protein</fullName>
    </recommendedName>
</protein>
<evidence type="ECO:0000256" key="1">
    <source>
        <dbReference type="SAM" id="SignalP"/>
    </source>
</evidence>
<organism evidence="2 3">
    <name type="scientific">Alligator mississippiensis</name>
    <name type="common">American alligator</name>
    <dbReference type="NCBI Taxonomy" id="8496"/>
    <lineage>
        <taxon>Eukaryota</taxon>
        <taxon>Metazoa</taxon>
        <taxon>Chordata</taxon>
        <taxon>Craniata</taxon>
        <taxon>Vertebrata</taxon>
        <taxon>Euteleostomi</taxon>
        <taxon>Archelosauria</taxon>
        <taxon>Archosauria</taxon>
        <taxon>Crocodylia</taxon>
        <taxon>Alligatoridae</taxon>
        <taxon>Alligatorinae</taxon>
        <taxon>Alligator</taxon>
    </lineage>
</organism>
<dbReference type="EMBL" id="AKHW03001930">
    <property type="protein sequence ID" value="KYO40398.1"/>
    <property type="molecule type" value="Genomic_DNA"/>
</dbReference>
<name>A0A151NUD4_ALLMI</name>
<dbReference type="Pfam" id="PF14670">
    <property type="entry name" value="FXa_inhibition"/>
    <property type="match status" value="1"/>
</dbReference>
<gene>
    <name evidence="2" type="ORF">Y1Q_0013218</name>
</gene>
<dbReference type="Proteomes" id="UP000050525">
    <property type="component" value="Unassembled WGS sequence"/>
</dbReference>
<sequence>MAKSSSLVTFVLLMCSIYKSWSLSFSEKFECWYKNGGCSQYCQDTTHSLHVVCSCAEGYVLGDDRKTCLQSEAIMPPPTWCPKYTASGNANWHFDFIASPACLILSNSGEMNQVRFKVLTEDGDVVDVGHCKLLTFM</sequence>